<dbReference type="Pfam" id="PF05050">
    <property type="entry name" value="Methyltransf_21"/>
    <property type="match status" value="1"/>
</dbReference>
<evidence type="ECO:0000259" key="2">
    <source>
        <dbReference type="Pfam" id="PF05050"/>
    </source>
</evidence>
<dbReference type="NCBIfam" id="TIGR01444">
    <property type="entry name" value="fkbM_fam"/>
    <property type="match status" value="1"/>
</dbReference>
<keyword evidence="4" id="KW-0808">Transferase</keyword>
<dbReference type="GO" id="GO:0008757">
    <property type="term" value="F:S-adenosylmethionine-dependent methyltransferase activity"/>
    <property type="evidence" value="ECO:0007669"/>
    <property type="project" value="InterPro"/>
</dbReference>
<dbReference type="Pfam" id="PF08241">
    <property type="entry name" value="Methyltransf_11"/>
    <property type="match status" value="1"/>
</dbReference>
<dbReference type="Gene3D" id="3.40.50.150">
    <property type="entry name" value="Vaccinia Virus protein VP39"/>
    <property type="match status" value="2"/>
</dbReference>
<evidence type="ECO:0000313" key="4">
    <source>
        <dbReference type="EMBL" id="SEN03513.1"/>
    </source>
</evidence>
<feature type="domain" description="Methyltransferase FkbM" evidence="2">
    <location>
        <begin position="380"/>
        <end position="520"/>
    </location>
</feature>
<name>A0A1H8D8D4_9RHOB</name>
<dbReference type="InterPro" id="IPR013216">
    <property type="entry name" value="Methyltransf_11"/>
</dbReference>
<feature type="region of interest" description="Disordered" evidence="1">
    <location>
        <begin position="255"/>
        <end position="285"/>
    </location>
</feature>
<dbReference type="InterPro" id="IPR050508">
    <property type="entry name" value="Methyltransf_Superfamily"/>
</dbReference>
<dbReference type="OrthoDB" id="8153637at2"/>
<dbReference type="GO" id="GO:0032259">
    <property type="term" value="P:methylation"/>
    <property type="evidence" value="ECO:0007669"/>
    <property type="project" value="UniProtKB-KW"/>
</dbReference>
<dbReference type="EMBL" id="FOCM01000002">
    <property type="protein sequence ID" value="SEN03513.1"/>
    <property type="molecule type" value="Genomic_DNA"/>
</dbReference>
<gene>
    <name evidence="4" type="ORF">SAMN04488011_102249</name>
</gene>
<accession>A0A1H8D8D4</accession>
<organism evidence="4 5">
    <name type="scientific">Palleronia pelagia</name>
    <dbReference type="NCBI Taxonomy" id="387096"/>
    <lineage>
        <taxon>Bacteria</taxon>
        <taxon>Pseudomonadati</taxon>
        <taxon>Pseudomonadota</taxon>
        <taxon>Alphaproteobacteria</taxon>
        <taxon>Rhodobacterales</taxon>
        <taxon>Roseobacteraceae</taxon>
        <taxon>Palleronia</taxon>
    </lineage>
</organism>
<dbReference type="SUPFAM" id="SSF53335">
    <property type="entry name" value="S-adenosyl-L-methionine-dependent methyltransferases"/>
    <property type="match status" value="2"/>
</dbReference>
<keyword evidence="4" id="KW-0489">Methyltransferase</keyword>
<dbReference type="InterPro" id="IPR029063">
    <property type="entry name" value="SAM-dependent_MTases_sf"/>
</dbReference>
<feature type="domain" description="Methyltransferase type 11" evidence="3">
    <location>
        <begin position="76"/>
        <end position="129"/>
    </location>
</feature>
<evidence type="ECO:0000313" key="5">
    <source>
        <dbReference type="Proteomes" id="UP000199372"/>
    </source>
</evidence>
<dbReference type="RefSeq" id="WP_091844587.1">
    <property type="nucleotide sequence ID" value="NZ_FOCM01000002.1"/>
</dbReference>
<dbReference type="InterPro" id="IPR006342">
    <property type="entry name" value="FkbM_mtfrase"/>
</dbReference>
<dbReference type="Proteomes" id="UP000199372">
    <property type="component" value="Unassembled WGS sequence"/>
</dbReference>
<dbReference type="CDD" id="cd02440">
    <property type="entry name" value="AdoMet_MTases"/>
    <property type="match status" value="1"/>
</dbReference>
<keyword evidence="5" id="KW-1185">Reference proteome</keyword>
<evidence type="ECO:0000259" key="3">
    <source>
        <dbReference type="Pfam" id="PF08241"/>
    </source>
</evidence>
<dbReference type="AlphaFoldDB" id="A0A1H8D8D4"/>
<proteinExistence type="predicted"/>
<dbReference type="PANTHER" id="PTHR42912">
    <property type="entry name" value="METHYLTRANSFERASE"/>
    <property type="match status" value="1"/>
</dbReference>
<reference evidence="5" key="1">
    <citation type="submission" date="2016-10" db="EMBL/GenBank/DDBJ databases">
        <authorList>
            <person name="Varghese N."/>
            <person name="Submissions S."/>
        </authorList>
    </citation>
    <scope>NUCLEOTIDE SEQUENCE [LARGE SCALE GENOMIC DNA]</scope>
    <source>
        <strain evidence="5">DSM 26893</strain>
    </source>
</reference>
<sequence>MEYTYVPPPTPTLSRWRALYRDHPGLSCLRVLEYEAIGSTDISGDVLDYGGGNKAPYTGLLKNADSVKSANIDPGIKPTHIVKPGEPLPFDDGSFDCVVCFNTLEHIYDPVASMNEIFRVLKKGGRAVITVPFIFRIHGHPDDFTRATPSWWQETCRRVGFEALNLQPLVWGRYTSAGSILGHRGIWPRGQFHLQHLKDWLYAKITIRQPVYAGKGAIASAPCLPAGCWWPRSNRVSYCRPAVLRMAWQRREDRRTHGSASLDQPHFSGTGTGGSSPGGTHSMTREPREIAGHTVFIENVPRPKPALRSLRRVFGRLTGTKHVERFGVRLCVDETIVPRSVCGAILAGTYELAEAELLQKGLKPGEKVLEIGTGVGFISLLAARLAGAQNVSSFEANDTLKPILDENRRLNDMASDLTFKAVTKDGQPVVFYRDTNLVSSSIIDREAGATRVEVPAVAFSDLLASLEPDVIVMDVEGAEIDLLRDPLPAGVRALLVETHPHIVGTEATDEMIEKLVREGFVHHTVMHKNILFERERADG</sequence>
<protein>
    <submittedName>
        <fullName evidence="4">Methyltransferase, FkbM family</fullName>
    </submittedName>
</protein>
<evidence type="ECO:0000256" key="1">
    <source>
        <dbReference type="SAM" id="MobiDB-lite"/>
    </source>
</evidence>